<sequence length="291" mass="33332">MNNIYFSLILLVVISSGFAQTNPELQKMADADQSERMSGNINWVELNKKDSIRLAKATQLFNDGELETAKDYYNAGIIFQHGKDTIASKMAVESFKKAIEMDSTLNRWWYAAAVDRDLMRREEPQIYGTQYVSNSSTNGKLKRYKIDTTKITDKERIYYRVETLEEQKQKERIMNLKSIFSFYVENSSIEKTIALIKNEKAKGKTSVYNVSESAINSFGYQLMGQNKLDESLKVLKLNTALYPKAANTWDSYGEILLKLGKEKEGIKAYKKSLALDPNNENAKNIIRKSED</sequence>
<dbReference type="OrthoDB" id="9793489at2"/>
<evidence type="ECO:0000256" key="3">
    <source>
        <dbReference type="PROSITE-ProRule" id="PRU00339"/>
    </source>
</evidence>
<dbReference type="InterPro" id="IPR011990">
    <property type="entry name" value="TPR-like_helical_dom_sf"/>
</dbReference>
<feature type="signal peptide" evidence="4">
    <location>
        <begin position="1"/>
        <end position="21"/>
    </location>
</feature>
<protein>
    <submittedName>
        <fullName evidence="5">Beta-lactamase</fullName>
    </submittedName>
</protein>
<dbReference type="SUPFAM" id="SSF48452">
    <property type="entry name" value="TPR-like"/>
    <property type="match status" value="1"/>
</dbReference>
<keyword evidence="4" id="KW-0732">Signal</keyword>
<keyword evidence="2 3" id="KW-0802">TPR repeat</keyword>
<dbReference type="AlphaFoldDB" id="D5BDS0"/>
<evidence type="ECO:0000313" key="5">
    <source>
        <dbReference type="EMBL" id="ADF50661.1"/>
    </source>
</evidence>
<dbReference type="STRING" id="655815.ZPR_0301"/>
<feature type="repeat" description="TPR" evidence="3">
    <location>
        <begin position="246"/>
        <end position="279"/>
    </location>
</feature>
<dbReference type="InterPro" id="IPR019734">
    <property type="entry name" value="TPR_rpt"/>
</dbReference>
<dbReference type="eggNOG" id="COG4783">
    <property type="taxonomic scope" value="Bacteria"/>
</dbReference>
<accession>D5BDS0</accession>
<dbReference type="PROSITE" id="PS50005">
    <property type="entry name" value="TPR"/>
    <property type="match status" value="1"/>
</dbReference>
<keyword evidence="1" id="KW-0677">Repeat</keyword>
<dbReference type="Pfam" id="PF07719">
    <property type="entry name" value="TPR_2"/>
    <property type="match status" value="1"/>
</dbReference>
<dbReference type="RefSeq" id="WP_013069814.1">
    <property type="nucleotide sequence ID" value="NC_014041.1"/>
</dbReference>
<evidence type="ECO:0000313" key="6">
    <source>
        <dbReference type="Proteomes" id="UP000001654"/>
    </source>
</evidence>
<name>D5BDS0_ZUNPS</name>
<dbReference type="SMART" id="SM00028">
    <property type="entry name" value="TPR"/>
    <property type="match status" value="2"/>
</dbReference>
<organism evidence="5 6">
    <name type="scientific">Zunongwangia profunda (strain DSM 18752 / CCTCC AB 206139 / SM-A87)</name>
    <name type="common">Wangia profunda</name>
    <dbReference type="NCBI Taxonomy" id="655815"/>
    <lineage>
        <taxon>Bacteria</taxon>
        <taxon>Pseudomonadati</taxon>
        <taxon>Bacteroidota</taxon>
        <taxon>Flavobacteriia</taxon>
        <taxon>Flavobacteriales</taxon>
        <taxon>Flavobacteriaceae</taxon>
        <taxon>Zunongwangia</taxon>
    </lineage>
</organism>
<keyword evidence="6" id="KW-1185">Reference proteome</keyword>
<dbReference type="EMBL" id="CP001650">
    <property type="protein sequence ID" value="ADF50661.1"/>
    <property type="molecule type" value="Genomic_DNA"/>
</dbReference>
<proteinExistence type="predicted"/>
<gene>
    <name evidence="5" type="ordered locus">ZPR_0301</name>
</gene>
<dbReference type="Proteomes" id="UP000001654">
    <property type="component" value="Chromosome"/>
</dbReference>
<dbReference type="InterPro" id="IPR013105">
    <property type="entry name" value="TPR_2"/>
</dbReference>
<feature type="chain" id="PRO_5003069818" evidence="4">
    <location>
        <begin position="22"/>
        <end position="291"/>
    </location>
</feature>
<evidence type="ECO:0000256" key="1">
    <source>
        <dbReference type="ARBA" id="ARBA00022737"/>
    </source>
</evidence>
<reference evidence="5 6" key="1">
    <citation type="journal article" date="2010" name="BMC Genomics">
        <title>The complete genome of Zunongwangia profunda SM-A87 reveals its adaptation to the deep-sea environment and ecological role in sedimentary organic nitrogen degradation.</title>
        <authorList>
            <person name="Qin Q.L."/>
            <person name="Zhang X.Y."/>
            <person name="Wang X.M."/>
            <person name="Liu G.M."/>
            <person name="Chen X.L."/>
            <person name="Xie B.B."/>
            <person name="Dang H.Y."/>
            <person name="Zhou B.C."/>
            <person name="Yu J."/>
            <person name="Zhang Y.Z."/>
        </authorList>
    </citation>
    <scope>NUCLEOTIDE SEQUENCE [LARGE SCALE GENOMIC DNA]</scope>
    <source>
        <strain evidence="6">DSM 18752 / CCTCC AB 206139 / SM-A87</strain>
    </source>
</reference>
<evidence type="ECO:0000256" key="2">
    <source>
        <dbReference type="ARBA" id="ARBA00022803"/>
    </source>
</evidence>
<dbReference type="KEGG" id="zpr:ZPR_0301"/>
<dbReference type="Gene3D" id="1.25.40.10">
    <property type="entry name" value="Tetratricopeptide repeat domain"/>
    <property type="match status" value="1"/>
</dbReference>
<evidence type="ECO:0000256" key="4">
    <source>
        <dbReference type="SAM" id="SignalP"/>
    </source>
</evidence>
<dbReference type="HOGENOM" id="CLU_936204_0_0_10"/>